<name>A0A0D7A4L7_9AGAR</name>
<accession>A0A0D7A4L7</accession>
<feature type="region of interest" description="Disordered" evidence="1">
    <location>
        <begin position="92"/>
        <end position="116"/>
    </location>
</feature>
<dbReference type="AlphaFoldDB" id="A0A0D7A4L7"/>
<sequence>MPSVAPATEPATGTEPTFSSGRSRRTHLSDTVTKCKNRAIEQRKGTNATTCFSFALHPVEGQQGPPLEEDLDWPALEDDALGTSITRELAACKATQSTPSKRPSDPSEPDSLAKRTKVDASNFRDNLLGFRPSPTFPFIMFETRGAGWHSTLQVMCTTTSNSSLPIVEVLPRSKKELMSILIYDLEALEKWLDRDDTITYSQWMDAIVHRATFESLRDQQRPNGLLYHADRSFT</sequence>
<feature type="region of interest" description="Disordered" evidence="1">
    <location>
        <begin position="1"/>
        <end position="31"/>
    </location>
</feature>
<reference evidence="2 3" key="1">
    <citation type="journal article" date="2015" name="Fungal Genet. Biol.">
        <title>Evolution of novel wood decay mechanisms in Agaricales revealed by the genome sequences of Fistulina hepatica and Cylindrobasidium torrendii.</title>
        <authorList>
            <person name="Floudas D."/>
            <person name="Held B.W."/>
            <person name="Riley R."/>
            <person name="Nagy L.G."/>
            <person name="Koehler G."/>
            <person name="Ransdell A.S."/>
            <person name="Younus H."/>
            <person name="Chow J."/>
            <person name="Chiniquy J."/>
            <person name="Lipzen A."/>
            <person name="Tritt A."/>
            <person name="Sun H."/>
            <person name="Haridas S."/>
            <person name="LaButti K."/>
            <person name="Ohm R.A."/>
            <person name="Kues U."/>
            <person name="Blanchette R.A."/>
            <person name="Grigoriev I.V."/>
            <person name="Minto R.E."/>
            <person name="Hibbett D.S."/>
        </authorList>
    </citation>
    <scope>NUCLEOTIDE SEQUENCE [LARGE SCALE GENOMIC DNA]</scope>
    <source>
        <strain evidence="2 3">ATCC 64428</strain>
    </source>
</reference>
<dbReference type="Proteomes" id="UP000054144">
    <property type="component" value="Unassembled WGS sequence"/>
</dbReference>
<proteinExistence type="predicted"/>
<dbReference type="OrthoDB" id="3018573at2759"/>
<organism evidence="2 3">
    <name type="scientific">Fistulina hepatica ATCC 64428</name>
    <dbReference type="NCBI Taxonomy" id="1128425"/>
    <lineage>
        <taxon>Eukaryota</taxon>
        <taxon>Fungi</taxon>
        <taxon>Dikarya</taxon>
        <taxon>Basidiomycota</taxon>
        <taxon>Agaricomycotina</taxon>
        <taxon>Agaricomycetes</taxon>
        <taxon>Agaricomycetidae</taxon>
        <taxon>Agaricales</taxon>
        <taxon>Fistulinaceae</taxon>
        <taxon>Fistulina</taxon>
    </lineage>
</organism>
<evidence type="ECO:0000256" key="1">
    <source>
        <dbReference type="SAM" id="MobiDB-lite"/>
    </source>
</evidence>
<evidence type="ECO:0000313" key="2">
    <source>
        <dbReference type="EMBL" id="KIY45690.1"/>
    </source>
</evidence>
<feature type="compositionally biased region" description="Low complexity" evidence="1">
    <location>
        <begin position="1"/>
        <end position="17"/>
    </location>
</feature>
<dbReference type="EMBL" id="KN882046">
    <property type="protein sequence ID" value="KIY45690.1"/>
    <property type="molecule type" value="Genomic_DNA"/>
</dbReference>
<protein>
    <submittedName>
        <fullName evidence="2">Uncharacterized protein</fullName>
    </submittedName>
</protein>
<gene>
    <name evidence="2" type="ORF">FISHEDRAFT_76240</name>
</gene>
<keyword evidence="3" id="KW-1185">Reference proteome</keyword>
<evidence type="ECO:0000313" key="3">
    <source>
        <dbReference type="Proteomes" id="UP000054144"/>
    </source>
</evidence>